<dbReference type="SUPFAM" id="SSF51905">
    <property type="entry name" value="FAD/NAD(P)-binding domain"/>
    <property type="match status" value="1"/>
</dbReference>
<name>A0AAV9PZ20_9PEZI</name>
<feature type="compositionally biased region" description="Low complexity" evidence="1">
    <location>
        <begin position="521"/>
        <end position="543"/>
    </location>
</feature>
<feature type="region of interest" description="Disordered" evidence="1">
    <location>
        <begin position="518"/>
        <end position="551"/>
    </location>
</feature>
<accession>A0AAV9PZ20</accession>
<keyword evidence="3" id="KW-1185">Reference proteome</keyword>
<feature type="region of interest" description="Disordered" evidence="1">
    <location>
        <begin position="343"/>
        <end position="363"/>
    </location>
</feature>
<dbReference type="Proteomes" id="UP001345827">
    <property type="component" value="Unassembled WGS sequence"/>
</dbReference>
<proteinExistence type="predicted"/>
<dbReference type="Gene3D" id="3.50.50.60">
    <property type="entry name" value="FAD/NAD(P)-binding domain"/>
    <property type="match status" value="1"/>
</dbReference>
<reference evidence="2 3" key="1">
    <citation type="submission" date="2023-06" db="EMBL/GenBank/DDBJ databases">
        <title>Black Yeasts Isolated from many extreme environments.</title>
        <authorList>
            <person name="Coleine C."/>
            <person name="Stajich J.E."/>
            <person name="Selbmann L."/>
        </authorList>
    </citation>
    <scope>NUCLEOTIDE SEQUENCE [LARGE SCALE GENOMIC DNA]</scope>
    <source>
        <strain evidence="2 3">CCFEE 5887</strain>
    </source>
</reference>
<organism evidence="2 3">
    <name type="scientific">Vermiconidia calcicola</name>
    <dbReference type="NCBI Taxonomy" id="1690605"/>
    <lineage>
        <taxon>Eukaryota</taxon>
        <taxon>Fungi</taxon>
        <taxon>Dikarya</taxon>
        <taxon>Ascomycota</taxon>
        <taxon>Pezizomycotina</taxon>
        <taxon>Dothideomycetes</taxon>
        <taxon>Dothideomycetidae</taxon>
        <taxon>Mycosphaerellales</taxon>
        <taxon>Extremaceae</taxon>
        <taxon>Vermiconidia</taxon>
    </lineage>
</organism>
<evidence type="ECO:0000313" key="3">
    <source>
        <dbReference type="Proteomes" id="UP001345827"/>
    </source>
</evidence>
<dbReference type="PANTHER" id="PTHR15192">
    <property type="entry name" value="PROTEIN CBG05349"/>
    <property type="match status" value="1"/>
</dbReference>
<evidence type="ECO:0000256" key="1">
    <source>
        <dbReference type="SAM" id="MobiDB-lite"/>
    </source>
</evidence>
<gene>
    <name evidence="2" type="ORF">LTR25_008838</name>
</gene>
<dbReference type="EMBL" id="JAXLQG010000018">
    <property type="protein sequence ID" value="KAK5530981.1"/>
    <property type="molecule type" value="Genomic_DNA"/>
</dbReference>
<dbReference type="InterPro" id="IPR029731">
    <property type="entry name" value="OSGIN1/2"/>
</dbReference>
<dbReference type="InterPro" id="IPR036188">
    <property type="entry name" value="FAD/NAD-bd_sf"/>
</dbReference>
<evidence type="ECO:0000313" key="2">
    <source>
        <dbReference type="EMBL" id="KAK5530981.1"/>
    </source>
</evidence>
<dbReference type="PANTHER" id="PTHR15192:SF8">
    <property type="entry name" value="FAD_NAD(P)-BINDING DOMAIN-CONTAINING PROTEIN"/>
    <property type="match status" value="1"/>
</dbReference>
<comment type="caution">
    <text evidence="2">The sequence shown here is derived from an EMBL/GenBank/DDBJ whole genome shotgun (WGS) entry which is preliminary data.</text>
</comment>
<evidence type="ECO:0008006" key="4">
    <source>
        <dbReference type="Google" id="ProtNLM"/>
    </source>
</evidence>
<sequence length="622" mass="66393">MAHGVPLPREVDTVIVGNGPSALILSYILHGNIPSYDESSPHPDHILHDKLHGRHENNNNNDLLDFDVDALTDHFAASRFSYSTQALPINVLLDTLVRPLGETDDAQKKTCLKWRKDPSRAIEHVIIGNTKSAGGQWVDNPVHASWDIGTLSYAGMLSLPGYSFDEHYKRRNGRSSPFYLRPSRREVADYLAAYPEQVGIAKYIHNGQHVTRVSRRNGGRGFYIGSHDILCKNLVLASGIFDTLIPPPAMLDPLLGLAPVTGVAPSPSPSPTSSSSAPDTILVVGSGFSAADVIISTPSNQKIIHVYKWAPTTSPSPLRACHQQAYPEYAGVYRRMKLAALSTPQSNSNYKRPRPRNLRSHSSGFDISRDWKATYEGLPNAEILDVKLTGDGLATVTFTSSKEGGGGGGGGNERSSFQRRVSSLAYVVGRRGSLDYLSTDLRAEFLPPRDGGSSSGSGTGTISGQTLREQANEDLEIAPHVFVIGSLTGDSLIRFAYGGCAYAAGKIMKRSRSRLDDAATKKGSATTTAPAPATATAPITSAGRTLSPGADNNVTIVNGVRSSSILNLNLNRSDGNASGHRSKTNTATSSPQIPAMNGLDGHEGGPMSLANGGGLPLDRRKD</sequence>
<feature type="region of interest" description="Disordered" evidence="1">
    <location>
        <begin position="569"/>
        <end position="622"/>
    </location>
</feature>
<dbReference type="AlphaFoldDB" id="A0AAV9PZ20"/>
<protein>
    <recommendedName>
        <fullName evidence="4">L-ornithine N(5)-oxygenase</fullName>
    </recommendedName>
</protein>